<sequence length="326" mass="36094">MPSKSKSLTKSGYYALDDNNLDLEVARLKSQYLHFKTVFGSNTVPPLVNINHVSKVIDVATGTGAWALDFVSQPNVRDRGVQVFACDLSSAKFPQENEPDVDKITFFEHDVTKPFPDKMLRTFDLVNMSFMCGALTEQGWKSALQNLRDLLKPGGHLTLRDADLVTLTHEKPPPLDGQEPDIAAYTQGKSTFATINRILSGWALLQGFEIRLSYHLQKMLQDASLQVLSSTRVLAPHGEYCSSHKGPNGTSLSEFTTSSSQSLSYILDSVTSAMMKAGCLELGDGTRIADEEERKALMREVQHFVEGGIFLSLSEWVAVRPLRSSY</sequence>
<feature type="domain" description="Methyltransferase type 12" evidence="1">
    <location>
        <begin position="58"/>
        <end position="157"/>
    </location>
</feature>
<dbReference type="PANTHER" id="PTHR43591">
    <property type="entry name" value="METHYLTRANSFERASE"/>
    <property type="match status" value="1"/>
</dbReference>
<protein>
    <submittedName>
        <fullName evidence="2">S-adenosyl-L-methionine-dependent methyltransferase</fullName>
    </submittedName>
</protein>
<evidence type="ECO:0000313" key="2">
    <source>
        <dbReference type="EMBL" id="KAH8980792.1"/>
    </source>
</evidence>
<dbReference type="AlphaFoldDB" id="A0AAD4L802"/>
<organism evidence="2 3">
    <name type="scientific">Lactarius akahatsu</name>
    <dbReference type="NCBI Taxonomy" id="416441"/>
    <lineage>
        <taxon>Eukaryota</taxon>
        <taxon>Fungi</taxon>
        <taxon>Dikarya</taxon>
        <taxon>Basidiomycota</taxon>
        <taxon>Agaricomycotina</taxon>
        <taxon>Agaricomycetes</taxon>
        <taxon>Russulales</taxon>
        <taxon>Russulaceae</taxon>
        <taxon>Lactarius</taxon>
    </lineage>
</organism>
<dbReference type="PANTHER" id="PTHR43591:SF50">
    <property type="entry name" value="METHYLTRANSFERASE DOMAIN-CONTAINING PROTEIN-RELATED"/>
    <property type="match status" value="1"/>
</dbReference>
<dbReference type="GO" id="GO:0032259">
    <property type="term" value="P:methylation"/>
    <property type="evidence" value="ECO:0007669"/>
    <property type="project" value="UniProtKB-KW"/>
</dbReference>
<comment type="caution">
    <text evidence="2">The sequence shown here is derived from an EMBL/GenBank/DDBJ whole genome shotgun (WGS) entry which is preliminary data.</text>
</comment>
<keyword evidence="3" id="KW-1185">Reference proteome</keyword>
<proteinExistence type="predicted"/>
<dbReference type="InterPro" id="IPR029063">
    <property type="entry name" value="SAM-dependent_MTases_sf"/>
</dbReference>
<dbReference type="Pfam" id="PF08242">
    <property type="entry name" value="Methyltransf_12"/>
    <property type="match status" value="1"/>
</dbReference>
<dbReference type="EMBL" id="JAKELL010000130">
    <property type="protein sequence ID" value="KAH8980792.1"/>
    <property type="molecule type" value="Genomic_DNA"/>
</dbReference>
<dbReference type="InterPro" id="IPR013217">
    <property type="entry name" value="Methyltransf_12"/>
</dbReference>
<dbReference type="SUPFAM" id="SSF53335">
    <property type="entry name" value="S-adenosyl-L-methionine-dependent methyltransferases"/>
    <property type="match status" value="1"/>
</dbReference>
<reference evidence="2" key="1">
    <citation type="submission" date="2022-01" db="EMBL/GenBank/DDBJ databases">
        <title>Comparative genomics reveals a dynamic genome evolution in the ectomycorrhizal milk-cap (Lactarius) mushrooms.</title>
        <authorList>
            <consortium name="DOE Joint Genome Institute"/>
            <person name="Lebreton A."/>
            <person name="Tang N."/>
            <person name="Kuo A."/>
            <person name="LaButti K."/>
            <person name="Drula E."/>
            <person name="Barry K."/>
            <person name="Clum A."/>
            <person name="Lipzen A."/>
            <person name="Mousain D."/>
            <person name="Ng V."/>
            <person name="Wang R."/>
            <person name="Wang X."/>
            <person name="Dai Y."/>
            <person name="Henrissat B."/>
            <person name="Grigoriev I.V."/>
            <person name="Guerin-Laguette A."/>
            <person name="Yu F."/>
            <person name="Martin F.M."/>
        </authorList>
    </citation>
    <scope>NUCLEOTIDE SEQUENCE</scope>
    <source>
        <strain evidence="2">QP</strain>
    </source>
</reference>
<keyword evidence="2" id="KW-0489">Methyltransferase</keyword>
<evidence type="ECO:0000259" key="1">
    <source>
        <dbReference type="Pfam" id="PF08242"/>
    </source>
</evidence>
<evidence type="ECO:0000313" key="3">
    <source>
        <dbReference type="Proteomes" id="UP001201163"/>
    </source>
</evidence>
<keyword evidence="2" id="KW-0808">Transferase</keyword>
<dbReference type="CDD" id="cd02440">
    <property type="entry name" value="AdoMet_MTases"/>
    <property type="match status" value="1"/>
</dbReference>
<dbReference type="GO" id="GO:0008168">
    <property type="term" value="F:methyltransferase activity"/>
    <property type="evidence" value="ECO:0007669"/>
    <property type="project" value="UniProtKB-KW"/>
</dbReference>
<gene>
    <name evidence="2" type="ORF">EDB92DRAFT_260969</name>
</gene>
<name>A0AAD4L802_9AGAM</name>
<accession>A0AAD4L802</accession>
<dbReference type="Proteomes" id="UP001201163">
    <property type="component" value="Unassembled WGS sequence"/>
</dbReference>
<dbReference type="Gene3D" id="3.40.50.150">
    <property type="entry name" value="Vaccinia Virus protein VP39"/>
    <property type="match status" value="1"/>
</dbReference>